<protein>
    <recommendedName>
        <fullName evidence="9">BCCT transporter</fullName>
    </recommendedName>
</protein>
<dbReference type="Pfam" id="PF02028">
    <property type="entry name" value="BCCT"/>
    <property type="match status" value="1"/>
</dbReference>
<evidence type="ECO:0000256" key="6">
    <source>
        <dbReference type="ARBA" id="ARBA00023136"/>
    </source>
</evidence>
<dbReference type="EMBL" id="UINC01108098">
    <property type="protein sequence ID" value="SVC73945.1"/>
    <property type="molecule type" value="Genomic_DNA"/>
</dbReference>
<feature type="transmembrane region" description="Helical" evidence="7">
    <location>
        <begin position="20"/>
        <end position="38"/>
    </location>
</feature>
<name>A0A382PMQ2_9ZZZZ</name>
<feature type="transmembrane region" description="Helical" evidence="7">
    <location>
        <begin position="50"/>
        <end position="77"/>
    </location>
</feature>
<organism evidence="8">
    <name type="scientific">marine metagenome</name>
    <dbReference type="NCBI Taxonomy" id="408172"/>
    <lineage>
        <taxon>unclassified sequences</taxon>
        <taxon>metagenomes</taxon>
        <taxon>ecological metagenomes</taxon>
    </lineage>
</organism>
<keyword evidence="5 7" id="KW-1133">Transmembrane helix</keyword>
<dbReference type="GO" id="GO:0022857">
    <property type="term" value="F:transmembrane transporter activity"/>
    <property type="evidence" value="ECO:0007669"/>
    <property type="project" value="InterPro"/>
</dbReference>
<dbReference type="InterPro" id="IPR000060">
    <property type="entry name" value="BCCT_transptr"/>
</dbReference>
<dbReference type="GO" id="GO:0005886">
    <property type="term" value="C:plasma membrane"/>
    <property type="evidence" value="ECO:0007669"/>
    <property type="project" value="UniProtKB-SubCell"/>
</dbReference>
<evidence type="ECO:0000256" key="1">
    <source>
        <dbReference type="ARBA" id="ARBA00004651"/>
    </source>
</evidence>
<evidence type="ECO:0000256" key="5">
    <source>
        <dbReference type="ARBA" id="ARBA00022989"/>
    </source>
</evidence>
<evidence type="ECO:0000256" key="7">
    <source>
        <dbReference type="SAM" id="Phobius"/>
    </source>
</evidence>
<sequence>PELSNWSGRTDFYYMHDWTTFYWAWWIAFSPFVGMFVARISTGRTVRAFILTTILAPSLIFMLWMTIFGHMAMVQYFDQGVLDIANSVRNFQPELTLFVFLGQFDFTLITSIVGITLVLVFFVTSMDSGSLIVDTMTAGGKISTPVIQRIFWCVALGLIGIALLLGGGLSSIQALALATAFPFSLIMFLMMVSLFLGLRSEAR</sequence>
<dbReference type="AlphaFoldDB" id="A0A382PMQ2"/>
<keyword evidence="4 7" id="KW-0812">Transmembrane</keyword>
<gene>
    <name evidence="8" type="ORF">METZ01_LOCUS326799</name>
</gene>
<keyword evidence="6 7" id="KW-0472">Membrane</keyword>
<evidence type="ECO:0000256" key="4">
    <source>
        <dbReference type="ARBA" id="ARBA00022692"/>
    </source>
</evidence>
<accession>A0A382PMQ2</accession>
<evidence type="ECO:0000256" key="2">
    <source>
        <dbReference type="ARBA" id="ARBA00022448"/>
    </source>
</evidence>
<dbReference type="PANTHER" id="PTHR30047">
    <property type="entry name" value="HIGH-AFFINITY CHOLINE TRANSPORT PROTEIN-RELATED"/>
    <property type="match status" value="1"/>
</dbReference>
<reference evidence="8" key="1">
    <citation type="submission" date="2018-05" db="EMBL/GenBank/DDBJ databases">
        <authorList>
            <person name="Lanie J.A."/>
            <person name="Ng W.-L."/>
            <person name="Kazmierczak K.M."/>
            <person name="Andrzejewski T.M."/>
            <person name="Davidsen T.M."/>
            <person name="Wayne K.J."/>
            <person name="Tettelin H."/>
            <person name="Glass J.I."/>
            <person name="Rusch D."/>
            <person name="Podicherti R."/>
            <person name="Tsui H.-C.T."/>
            <person name="Winkler M.E."/>
        </authorList>
    </citation>
    <scope>NUCLEOTIDE SEQUENCE</scope>
</reference>
<proteinExistence type="predicted"/>
<evidence type="ECO:0000256" key="3">
    <source>
        <dbReference type="ARBA" id="ARBA00022475"/>
    </source>
</evidence>
<evidence type="ECO:0008006" key="9">
    <source>
        <dbReference type="Google" id="ProtNLM"/>
    </source>
</evidence>
<evidence type="ECO:0000313" key="8">
    <source>
        <dbReference type="EMBL" id="SVC73945.1"/>
    </source>
</evidence>
<keyword evidence="3" id="KW-1003">Cell membrane</keyword>
<feature type="transmembrane region" description="Helical" evidence="7">
    <location>
        <begin position="175"/>
        <end position="198"/>
    </location>
</feature>
<dbReference type="PANTHER" id="PTHR30047:SF7">
    <property type="entry name" value="HIGH-AFFINITY CHOLINE TRANSPORT PROTEIN"/>
    <property type="match status" value="1"/>
</dbReference>
<feature type="non-terminal residue" evidence="8">
    <location>
        <position position="1"/>
    </location>
</feature>
<comment type="subcellular location">
    <subcellularLocation>
        <location evidence="1">Cell membrane</location>
        <topology evidence="1">Multi-pass membrane protein</topology>
    </subcellularLocation>
</comment>
<keyword evidence="2" id="KW-0813">Transport</keyword>
<feature type="transmembrane region" description="Helical" evidence="7">
    <location>
        <begin position="150"/>
        <end position="169"/>
    </location>
</feature>
<feature type="transmembrane region" description="Helical" evidence="7">
    <location>
        <begin position="97"/>
        <end position="123"/>
    </location>
</feature>